<feature type="domain" description="dATP/dGTP diphosphohydrolase N-terminal" evidence="1">
    <location>
        <begin position="25"/>
        <end position="106"/>
    </location>
</feature>
<gene>
    <name evidence="2" type="ORF">SDC9_54723</name>
</gene>
<reference evidence="2" key="1">
    <citation type="submission" date="2019-08" db="EMBL/GenBank/DDBJ databases">
        <authorList>
            <person name="Kucharzyk K."/>
            <person name="Murdoch R.W."/>
            <person name="Higgins S."/>
            <person name="Loffler F."/>
        </authorList>
    </citation>
    <scope>NUCLEOTIDE SEQUENCE</scope>
</reference>
<organism evidence="2">
    <name type="scientific">bioreactor metagenome</name>
    <dbReference type="NCBI Taxonomy" id="1076179"/>
    <lineage>
        <taxon>unclassified sequences</taxon>
        <taxon>metagenomes</taxon>
        <taxon>ecological metagenomes</taxon>
    </lineage>
</organism>
<evidence type="ECO:0000313" key="2">
    <source>
        <dbReference type="EMBL" id="MPM08411.1"/>
    </source>
</evidence>
<comment type="caution">
    <text evidence="2">The sequence shown here is derived from an EMBL/GenBank/DDBJ whole genome shotgun (WGS) entry which is preliminary data.</text>
</comment>
<proteinExistence type="predicted"/>
<dbReference type="InterPro" id="IPR044038">
    <property type="entry name" value="dATP/dGTP_diPOhydrolase_N"/>
</dbReference>
<protein>
    <recommendedName>
        <fullName evidence="1">dATP/dGTP diphosphohydrolase N-terminal domain-containing protein</fullName>
    </recommendedName>
</protein>
<dbReference type="Pfam" id="PF18909">
    <property type="entry name" value="dGTP_diPhyd_N"/>
    <property type="match status" value="1"/>
</dbReference>
<evidence type="ECO:0000259" key="1">
    <source>
        <dbReference type="Pfam" id="PF18909"/>
    </source>
</evidence>
<name>A0A644WXR8_9ZZZZ</name>
<accession>A0A644WXR8</accession>
<dbReference type="EMBL" id="VSSQ01001446">
    <property type="protein sequence ID" value="MPM08411.1"/>
    <property type="molecule type" value="Genomic_DNA"/>
</dbReference>
<dbReference type="AlphaFoldDB" id="A0A644WXR8"/>
<sequence length="127" mass="14710">MINKGIDDGGTRISYGDGRAIREPSVGKGRYDLITPYGTRRLAEWYDLGSQKYADRNWERGMPFSRYVNSAKRHMDKFVMGMEDEDHLAAAAWNIFAIMHHQELGELELDDMPHYESRKNEKTNHSS</sequence>